<reference evidence="1" key="1">
    <citation type="submission" date="2016-10" db="EMBL/GenBank/DDBJ databases">
        <title>Sequence of Gallionella enrichment culture.</title>
        <authorList>
            <person name="Poehlein A."/>
            <person name="Muehling M."/>
            <person name="Daniel R."/>
        </authorList>
    </citation>
    <scope>NUCLEOTIDE SEQUENCE</scope>
</reference>
<sequence length="609" mass="67842">MALNPNHRKLRRTYLAVWWVCVVLRLQAGPAETVPAGELQASPSDQRVEQVVEAARSDGWAAAAPGLRTAAFEAYATGNLESARAWLNLARWAALLGEPETSAVETWIHGIESAGLAHPNLPRSYEIRRGVALSARLSPAAQAGLAGDPAFLDAFFAQLSPFDYPPGVLTILGRLHDGDPDDFRAYRNLAIAIAVVHDTAPPPWWPHGQVSPAALPRKWPDALATFRFFVAQDRAGRCYQPLKRLGADELKFVVDAAAPFDELTWAQKVVDEPLAHLDKVYSMVPYRVERLQTGRAVWPGDHYSLPLILGRGGICVDQAYFACEVGKARGVPTLLFMGAGMDGRHAWFGYLDGDGRWRLDAGRYAEQRLVTGRAIDPQTWGWMTDHEIRFLSERFQRLASTRRSRIQSDFARAFLDSGDDRRAVDAAEDALRSEDRNLAAWQVLLDASRRRGDPPAATEVILGRACHAFRRYPDLESRFNDLLVASLRARGETSRADHMQAEFIRAYGGRRADLAIREAALKLASHFDRRDLVSQIGDYNRVVDRYGPDGGAVLFDQVVRVFVEHLVLKGRIPEARRALERARAVMHVVPETPLAMDFDALERRVRATP</sequence>
<protein>
    <recommendedName>
        <fullName evidence="2">Transglutaminase-like domain-containing protein</fullName>
    </recommendedName>
</protein>
<comment type="caution">
    <text evidence="1">The sequence shown here is derived from an EMBL/GenBank/DDBJ whole genome shotgun (WGS) entry which is preliminary data.</text>
</comment>
<gene>
    <name evidence="1" type="ORF">GALL_138180</name>
</gene>
<evidence type="ECO:0008006" key="2">
    <source>
        <dbReference type="Google" id="ProtNLM"/>
    </source>
</evidence>
<dbReference type="AlphaFoldDB" id="A0A1J5S6Z6"/>
<evidence type="ECO:0000313" key="1">
    <source>
        <dbReference type="EMBL" id="OIR04087.1"/>
    </source>
</evidence>
<organism evidence="1">
    <name type="scientific">mine drainage metagenome</name>
    <dbReference type="NCBI Taxonomy" id="410659"/>
    <lineage>
        <taxon>unclassified sequences</taxon>
        <taxon>metagenomes</taxon>
        <taxon>ecological metagenomes</taxon>
    </lineage>
</organism>
<dbReference type="EMBL" id="MLJW01000060">
    <property type="protein sequence ID" value="OIR04087.1"/>
    <property type="molecule type" value="Genomic_DNA"/>
</dbReference>
<name>A0A1J5S6Z6_9ZZZZ</name>
<proteinExistence type="predicted"/>
<accession>A0A1J5S6Z6</accession>